<dbReference type="Proteomes" id="UP000717328">
    <property type="component" value="Unassembled WGS sequence"/>
</dbReference>
<gene>
    <name evidence="1" type="ORF">H0H81_007881</name>
</gene>
<dbReference type="AlphaFoldDB" id="A0A9P7GCL0"/>
<protein>
    <submittedName>
        <fullName evidence="1">Uncharacterized protein</fullName>
    </submittedName>
</protein>
<evidence type="ECO:0000313" key="2">
    <source>
        <dbReference type="Proteomes" id="UP000717328"/>
    </source>
</evidence>
<accession>A0A9P7GCL0</accession>
<dbReference type="EMBL" id="JABCKI010002137">
    <property type="protein sequence ID" value="KAG5647119.1"/>
    <property type="molecule type" value="Genomic_DNA"/>
</dbReference>
<proteinExistence type="predicted"/>
<evidence type="ECO:0000313" key="1">
    <source>
        <dbReference type="EMBL" id="KAG5647119.1"/>
    </source>
</evidence>
<sequence length="210" mass="23601">MELLKLMRGVRAFDILGSHLFDLRAYLILAFGDMPAMAMIMHMKGHNGISPCRMCEIHGLRIPGSRATTHYVPLDRSTHPAVLADRTLPKRYDPANLPLRTHARWLEQAREVQSATTNAEADRLAKNYGIKSVPILSHLSSLRFPDSFPHDFMHLMDENNLKNLILHWTGTFKELGEGSERYELPKTVWDAVGEATALAGDLIPSAYGSR</sequence>
<reference evidence="1" key="1">
    <citation type="submission" date="2021-02" db="EMBL/GenBank/DDBJ databases">
        <authorList>
            <person name="Nieuwenhuis M."/>
            <person name="Van De Peppel L.J.J."/>
        </authorList>
    </citation>
    <scope>NUCLEOTIDE SEQUENCE</scope>
    <source>
        <strain evidence="1">D49</strain>
    </source>
</reference>
<reference evidence="1" key="2">
    <citation type="submission" date="2021-10" db="EMBL/GenBank/DDBJ databases">
        <title>Phylogenomics reveals ancestral predisposition of the termite-cultivated fungus Termitomyces towards a domesticated lifestyle.</title>
        <authorList>
            <person name="Auxier B."/>
            <person name="Grum-Grzhimaylo A."/>
            <person name="Cardenas M.E."/>
            <person name="Lodge J.D."/>
            <person name="Laessoe T."/>
            <person name="Pedersen O."/>
            <person name="Smith M.E."/>
            <person name="Kuyper T.W."/>
            <person name="Franco-Molano E.A."/>
            <person name="Baroni T.J."/>
            <person name="Aanen D.K."/>
        </authorList>
    </citation>
    <scope>NUCLEOTIDE SEQUENCE</scope>
    <source>
        <strain evidence="1">D49</strain>
    </source>
</reference>
<dbReference type="OrthoDB" id="2404451at2759"/>
<organism evidence="1 2">
    <name type="scientific">Sphagnurus paluster</name>
    <dbReference type="NCBI Taxonomy" id="117069"/>
    <lineage>
        <taxon>Eukaryota</taxon>
        <taxon>Fungi</taxon>
        <taxon>Dikarya</taxon>
        <taxon>Basidiomycota</taxon>
        <taxon>Agaricomycotina</taxon>
        <taxon>Agaricomycetes</taxon>
        <taxon>Agaricomycetidae</taxon>
        <taxon>Agaricales</taxon>
        <taxon>Tricholomatineae</taxon>
        <taxon>Lyophyllaceae</taxon>
        <taxon>Sphagnurus</taxon>
    </lineage>
</organism>
<keyword evidence="2" id="KW-1185">Reference proteome</keyword>
<feature type="non-terminal residue" evidence="1">
    <location>
        <position position="210"/>
    </location>
</feature>
<comment type="caution">
    <text evidence="1">The sequence shown here is derived from an EMBL/GenBank/DDBJ whole genome shotgun (WGS) entry which is preliminary data.</text>
</comment>
<name>A0A9P7GCL0_9AGAR</name>